<proteinExistence type="predicted"/>
<dbReference type="EMBL" id="BARS01006128">
    <property type="protein sequence ID" value="GAF83546.1"/>
    <property type="molecule type" value="Genomic_DNA"/>
</dbReference>
<dbReference type="AlphaFoldDB" id="X0T8A8"/>
<reference evidence="2" key="1">
    <citation type="journal article" date="2014" name="Front. Microbiol.">
        <title>High frequency of phylogenetically diverse reductive dehalogenase-homologous genes in deep subseafloor sedimentary metagenomes.</title>
        <authorList>
            <person name="Kawai M."/>
            <person name="Futagami T."/>
            <person name="Toyoda A."/>
            <person name="Takaki Y."/>
            <person name="Nishi S."/>
            <person name="Hori S."/>
            <person name="Arai W."/>
            <person name="Tsubouchi T."/>
            <person name="Morono Y."/>
            <person name="Uchiyama I."/>
            <person name="Ito T."/>
            <person name="Fujiyama A."/>
            <person name="Inagaki F."/>
            <person name="Takami H."/>
        </authorList>
    </citation>
    <scope>NUCLEOTIDE SEQUENCE</scope>
    <source>
        <strain evidence="2">Expedition CK06-06</strain>
    </source>
</reference>
<protein>
    <submittedName>
        <fullName evidence="2">Uncharacterized protein</fullName>
    </submittedName>
</protein>
<feature type="transmembrane region" description="Helical" evidence="1">
    <location>
        <begin position="40"/>
        <end position="60"/>
    </location>
</feature>
<name>X0T8A8_9ZZZZ</name>
<keyword evidence="1" id="KW-0472">Membrane</keyword>
<evidence type="ECO:0000256" key="1">
    <source>
        <dbReference type="SAM" id="Phobius"/>
    </source>
</evidence>
<accession>X0T8A8</accession>
<comment type="caution">
    <text evidence="2">The sequence shown here is derived from an EMBL/GenBank/DDBJ whole genome shotgun (WGS) entry which is preliminary data.</text>
</comment>
<organism evidence="2">
    <name type="scientific">marine sediment metagenome</name>
    <dbReference type="NCBI Taxonomy" id="412755"/>
    <lineage>
        <taxon>unclassified sequences</taxon>
        <taxon>metagenomes</taxon>
        <taxon>ecological metagenomes</taxon>
    </lineage>
</organism>
<keyword evidence="1" id="KW-0812">Transmembrane</keyword>
<gene>
    <name evidence="2" type="ORF">S01H1_11983</name>
</gene>
<evidence type="ECO:0000313" key="2">
    <source>
        <dbReference type="EMBL" id="GAF83546.1"/>
    </source>
</evidence>
<keyword evidence="1" id="KW-1133">Transmembrane helix</keyword>
<sequence>MPGNKVSTGGKGFNELGGADISIRRTTSMDQSLLFLEFEYIFGISVALVILLMLAFYVIYPYDKDLKE</sequence>